<evidence type="ECO:0000313" key="2">
    <source>
        <dbReference type="EMBL" id="QKX63273.1"/>
    </source>
</evidence>
<dbReference type="KEGG" id="trg:TRUGW13939_10442"/>
<feature type="chain" id="PRO_5028935342" description="GPI anchored cell wall protein" evidence="1">
    <location>
        <begin position="24"/>
        <end position="213"/>
    </location>
</feature>
<keyword evidence="1" id="KW-0732">Signal</keyword>
<sequence>MARRYLFLTTLVAAKTISATTAAAPVTTTAEGASTTQIQLYVIGETQSVPQFTGMAGSIVDANSVATTIAVECTDDAAGCGNLSGPITAIQGPSTRGGTFVVKTETNGIEATMTVENSCQITGATQSASCAETIKINGEAGGQKASSTMSTTIQAKSNGITLEPLLITAGLEKLNSPQATETPGAAPAPVTGNMGLTLGGAAAGAVAAVAALL</sequence>
<dbReference type="AlphaFoldDB" id="A0A7H8RFG0"/>
<accession>A0A7H8RFG0</accession>
<gene>
    <name evidence="2" type="ORF">TRUGW13939_10442</name>
</gene>
<dbReference type="RefSeq" id="XP_035349447.1">
    <property type="nucleotide sequence ID" value="XM_035493554.1"/>
</dbReference>
<evidence type="ECO:0008006" key="4">
    <source>
        <dbReference type="Google" id="ProtNLM"/>
    </source>
</evidence>
<evidence type="ECO:0000256" key="1">
    <source>
        <dbReference type="SAM" id="SignalP"/>
    </source>
</evidence>
<organism evidence="2 3">
    <name type="scientific">Talaromyces rugulosus</name>
    <name type="common">Penicillium rugulosum</name>
    <dbReference type="NCBI Taxonomy" id="121627"/>
    <lineage>
        <taxon>Eukaryota</taxon>
        <taxon>Fungi</taxon>
        <taxon>Dikarya</taxon>
        <taxon>Ascomycota</taxon>
        <taxon>Pezizomycotina</taxon>
        <taxon>Eurotiomycetes</taxon>
        <taxon>Eurotiomycetidae</taxon>
        <taxon>Eurotiales</taxon>
        <taxon>Trichocomaceae</taxon>
        <taxon>Talaromyces</taxon>
        <taxon>Talaromyces sect. Islandici</taxon>
    </lineage>
</organism>
<proteinExistence type="predicted"/>
<dbReference type="Proteomes" id="UP000509510">
    <property type="component" value="Chromosome VI"/>
</dbReference>
<evidence type="ECO:0000313" key="3">
    <source>
        <dbReference type="Proteomes" id="UP000509510"/>
    </source>
</evidence>
<reference evidence="3" key="1">
    <citation type="submission" date="2020-06" db="EMBL/GenBank/DDBJ databases">
        <title>A chromosome-scale genome assembly of Talaromyces rugulosus W13939.</title>
        <authorList>
            <person name="Wang B."/>
            <person name="Guo L."/>
            <person name="Ye K."/>
            <person name="Wang L."/>
        </authorList>
    </citation>
    <scope>NUCLEOTIDE SEQUENCE [LARGE SCALE GENOMIC DNA]</scope>
    <source>
        <strain evidence="3">W13939</strain>
    </source>
</reference>
<feature type="signal peptide" evidence="1">
    <location>
        <begin position="1"/>
        <end position="23"/>
    </location>
</feature>
<dbReference type="GeneID" id="55997922"/>
<dbReference type="OrthoDB" id="4991875at2759"/>
<protein>
    <recommendedName>
        <fullName evidence="4">GPI anchored cell wall protein</fullName>
    </recommendedName>
</protein>
<name>A0A7H8RFG0_TALRU</name>
<keyword evidence="3" id="KW-1185">Reference proteome</keyword>
<dbReference type="EMBL" id="CP055903">
    <property type="protein sequence ID" value="QKX63273.1"/>
    <property type="molecule type" value="Genomic_DNA"/>
</dbReference>